<dbReference type="AlphaFoldDB" id="X6M834"/>
<reference evidence="3 4" key="1">
    <citation type="journal article" date="2013" name="Curr. Biol.">
        <title>The Genome of the Foraminiferan Reticulomyxa filosa.</title>
        <authorList>
            <person name="Glockner G."/>
            <person name="Hulsmann N."/>
            <person name="Schleicher M."/>
            <person name="Noegel A.A."/>
            <person name="Eichinger L."/>
            <person name="Gallinger C."/>
            <person name="Pawlowski J."/>
            <person name="Sierra R."/>
            <person name="Euteneuer U."/>
            <person name="Pillet L."/>
            <person name="Moustafa A."/>
            <person name="Platzer M."/>
            <person name="Groth M."/>
            <person name="Szafranski K."/>
            <person name="Schliwa M."/>
        </authorList>
    </citation>
    <scope>NUCLEOTIDE SEQUENCE [LARGE SCALE GENOMIC DNA]</scope>
</reference>
<keyword evidence="4" id="KW-1185">Reference proteome</keyword>
<dbReference type="Proteomes" id="UP000023152">
    <property type="component" value="Unassembled WGS sequence"/>
</dbReference>
<evidence type="ECO:0000313" key="3">
    <source>
        <dbReference type="EMBL" id="ETO10143.1"/>
    </source>
</evidence>
<accession>X6M834</accession>
<feature type="non-terminal residue" evidence="3">
    <location>
        <position position="1"/>
    </location>
</feature>
<evidence type="ECO:0000256" key="2">
    <source>
        <dbReference type="SAM" id="Phobius"/>
    </source>
</evidence>
<name>X6M834_RETFI</name>
<protein>
    <submittedName>
        <fullName evidence="3">Uncharacterized protein</fullName>
    </submittedName>
</protein>
<feature type="transmembrane region" description="Helical" evidence="2">
    <location>
        <begin position="171"/>
        <end position="192"/>
    </location>
</feature>
<keyword evidence="2" id="KW-1133">Transmembrane helix</keyword>
<evidence type="ECO:0000313" key="4">
    <source>
        <dbReference type="Proteomes" id="UP000023152"/>
    </source>
</evidence>
<keyword evidence="2" id="KW-0812">Transmembrane</keyword>
<feature type="region of interest" description="Disordered" evidence="1">
    <location>
        <begin position="1"/>
        <end position="61"/>
    </location>
</feature>
<dbReference type="InterPro" id="IPR011990">
    <property type="entry name" value="TPR-like_helical_dom_sf"/>
</dbReference>
<organism evidence="3 4">
    <name type="scientific">Reticulomyxa filosa</name>
    <dbReference type="NCBI Taxonomy" id="46433"/>
    <lineage>
        <taxon>Eukaryota</taxon>
        <taxon>Sar</taxon>
        <taxon>Rhizaria</taxon>
        <taxon>Retaria</taxon>
        <taxon>Foraminifera</taxon>
        <taxon>Monothalamids</taxon>
        <taxon>Reticulomyxidae</taxon>
        <taxon>Reticulomyxa</taxon>
    </lineage>
</organism>
<gene>
    <name evidence="3" type="ORF">RFI_27233</name>
</gene>
<feature type="compositionally biased region" description="Low complexity" evidence="1">
    <location>
        <begin position="1"/>
        <end position="29"/>
    </location>
</feature>
<evidence type="ECO:0000256" key="1">
    <source>
        <dbReference type="SAM" id="MobiDB-lite"/>
    </source>
</evidence>
<keyword evidence="2" id="KW-0472">Membrane</keyword>
<proteinExistence type="predicted"/>
<dbReference type="EMBL" id="ASPP01023625">
    <property type="protein sequence ID" value="ETO10143.1"/>
    <property type="molecule type" value="Genomic_DNA"/>
</dbReference>
<dbReference type="SUPFAM" id="SSF48452">
    <property type="entry name" value="TPR-like"/>
    <property type="match status" value="1"/>
</dbReference>
<feature type="compositionally biased region" description="Basic and acidic residues" evidence="1">
    <location>
        <begin position="43"/>
        <end position="61"/>
    </location>
</feature>
<comment type="caution">
    <text evidence="3">The sequence shown here is derived from an EMBL/GenBank/DDBJ whole genome shotgun (WGS) entry which is preliminary data.</text>
</comment>
<sequence length="229" mass="28364">QQQQQQQQQQRHQSRQTQQQQQQQQPQQELQDRQKRRRQQQRQQRDQKIKNRENEKVRPVETDQQKYQFSWDKLNRYVLFHTNYFFCSFRSVFHVLHSQKKKKKKFVSTLSVHTQREAQEVFDEILQVSKYEYFEVHYFYALHLHYACQRLEEAMMQYIFAIICESNWSIAYYYLGCVLYQLRLYTASIFFLNKARRMNSTIPIIQSGFHAICQRLTEYLQQVLQYLYN</sequence>
<dbReference type="Gene3D" id="1.25.40.10">
    <property type="entry name" value="Tetratricopeptide repeat domain"/>
    <property type="match status" value="1"/>
</dbReference>